<evidence type="ECO:0000313" key="3">
    <source>
        <dbReference type="EMBL" id="PJA46159.1"/>
    </source>
</evidence>
<name>A0A2M7XE62_9BACT</name>
<gene>
    <name evidence="3" type="ORF">CO174_00770</name>
</gene>
<feature type="region of interest" description="Disordered" evidence="1">
    <location>
        <begin position="66"/>
        <end position="119"/>
    </location>
</feature>
<organism evidence="3 4">
    <name type="scientific">Candidatus Uhrbacteria bacterium CG_4_9_14_3_um_filter_50_9</name>
    <dbReference type="NCBI Taxonomy" id="1975035"/>
    <lineage>
        <taxon>Bacteria</taxon>
        <taxon>Candidatus Uhriibacteriota</taxon>
    </lineage>
</organism>
<accession>A0A2M7XE62</accession>
<dbReference type="AlphaFoldDB" id="A0A2M7XE62"/>
<feature type="region of interest" description="Disordered" evidence="1">
    <location>
        <begin position="1"/>
        <end position="41"/>
    </location>
</feature>
<proteinExistence type="predicted"/>
<dbReference type="NCBIfam" id="TIGR04272">
    <property type="entry name" value="cxxc_cxxc_Mbark"/>
    <property type="match status" value="1"/>
</dbReference>
<feature type="compositionally biased region" description="Polar residues" evidence="1">
    <location>
        <begin position="108"/>
        <end position="117"/>
    </location>
</feature>
<dbReference type="EMBL" id="PFWU01000009">
    <property type="protein sequence ID" value="PJA46159.1"/>
    <property type="molecule type" value="Genomic_DNA"/>
</dbReference>
<evidence type="ECO:0000313" key="4">
    <source>
        <dbReference type="Proteomes" id="UP000229385"/>
    </source>
</evidence>
<protein>
    <recommendedName>
        <fullName evidence="2">CxxC-x17-CxxC domain-containing protein</fullName>
    </recommendedName>
</protein>
<comment type="caution">
    <text evidence="3">The sequence shown here is derived from an EMBL/GenBank/DDBJ whole genome shotgun (WGS) entry which is preliminary data.</text>
</comment>
<reference evidence="4" key="1">
    <citation type="submission" date="2017-09" db="EMBL/GenBank/DDBJ databases">
        <title>Depth-based differentiation of microbial function through sediment-hosted aquifers and enrichment of novel symbionts in the deep terrestrial subsurface.</title>
        <authorList>
            <person name="Probst A.J."/>
            <person name="Ladd B."/>
            <person name="Jarett J.K."/>
            <person name="Geller-Mcgrath D.E."/>
            <person name="Sieber C.M.K."/>
            <person name="Emerson J.B."/>
            <person name="Anantharaman K."/>
            <person name="Thomas B.C."/>
            <person name="Malmstrom R."/>
            <person name="Stieglmeier M."/>
            <person name="Klingl A."/>
            <person name="Woyke T."/>
            <person name="Ryan C.M."/>
            <person name="Banfield J.F."/>
        </authorList>
    </citation>
    <scope>NUCLEOTIDE SEQUENCE [LARGE SCALE GENOMIC DNA]</scope>
</reference>
<sequence>MKRPYLSGSGRGGSSYSHAKKPFGKPFAKKPSFGGSSEKYKATCSECGNSCMVPFKPNGHKPVHCSDCFRGNGGAQGGDRRFEQKRSSSYGDRRTGDRPSFKRPYSPAASTDSSISKQLAEMNKKLDRILATLGSSDKEATKAYEIPVDLDEPSMHFDV</sequence>
<evidence type="ECO:0000259" key="2">
    <source>
        <dbReference type="Pfam" id="PF23477"/>
    </source>
</evidence>
<dbReference type="Proteomes" id="UP000229385">
    <property type="component" value="Unassembled WGS sequence"/>
</dbReference>
<dbReference type="Pfam" id="PF23477">
    <property type="entry name" value="zf_Tbcl_2"/>
    <property type="match status" value="1"/>
</dbReference>
<evidence type="ECO:0000256" key="1">
    <source>
        <dbReference type="SAM" id="MobiDB-lite"/>
    </source>
</evidence>
<feature type="domain" description="CxxC-x17-CxxC" evidence="2">
    <location>
        <begin position="38"/>
        <end position="70"/>
    </location>
</feature>
<feature type="compositionally biased region" description="Basic and acidic residues" evidence="1">
    <location>
        <begin position="78"/>
        <end position="100"/>
    </location>
</feature>
<feature type="compositionally biased region" description="Low complexity" evidence="1">
    <location>
        <begin position="24"/>
        <end position="35"/>
    </location>
</feature>
<dbReference type="InterPro" id="IPR026363">
    <property type="entry name" value="CxxC-x17-CxxC_dom"/>
</dbReference>